<dbReference type="Gene3D" id="2.20.200.10">
    <property type="entry name" value="Outer membrane efflux proteins (OEP)"/>
    <property type="match status" value="1"/>
</dbReference>
<gene>
    <name evidence="4" type="ORF">C6571_06375</name>
</gene>
<dbReference type="Proteomes" id="UP000239326">
    <property type="component" value="Chromosome"/>
</dbReference>
<dbReference type="OrthoDB" id="9770517at2"/>
<keyword evidence="2" id="KW-0732">Signal</keyword>
<dbReference type="PANTHER" id="PTHR30203">
    <property type="entry name" value="OUTER MEMBRANE CATION EFFLUX PROTEIN"/>
    <property type="match status" value="1"/>
</dbReference>
<evidence type="ECO:0000313" key="4">
    <source>
        <dbReference type="EMBL" id="AVO40964.1"/>
    </source>
</evidence>
<comment type="subcellular location">
    <subcellularLocation>
        <location evidence="2">Cell membrane</location>
        <topology evidence="2">Lipid-anchor</topology>
    </subcellularLocation>
</comment>
<proteinExistence type="inferred from homology"/>
<feature type="chain" id="PRO_5015367584" evidence="2">
    <location>
        <begin position="23"/>
        <end position="491"/>
    </location>
</feature>
<dbReference type="RefSeq" id="WP_106445950.1">
    <property type="nucleotide sequence ID" value="NZ_CP027669.1"/>
</dbReference>
<evidence type="ECO:0000256" key="2">
    <source>
        <dbReference type="RuleBase" id="RU362097"/>
    </source>
</evidence>
<dbReference type="PANTHER" id="PTHR30203:SF33">
    <property type="entry name" value="BLR4455 PROTEIN"/>
    <property type="match status" value="1"/>
</dbReference>
<name>A0A2S0MYJ0_9BURK</name>
<dbReference type="NCBIfam" id="TIGR01845">
    <property type="entry name" value="outer_NodT"/>
    <property type="match status" value="1"/>
</dbReference>
<dbReference type="GO" id="GO:0005886">
    <property type="term" value="C:plasma membrane"/>
    <property type="evidence" value="ECO:0007669"/>
    <property type="project" value="UniProtKB-SubCell"/>
</dbReference>
<evidence type="ECO:0000313" key="5">
    <source>
        <dbReference type="Proteomes" id="UP000239326"/>
    </source>
</evidence>
<keyword evidence="2" id="KW-0449">Lipoprotein</keyword>
<dbReference type="SUPFAM" id="SSF56954">
    <property type="entry name" value="Outer membrane efflux proteins (OEP)"/>
    <property type="match status" value="1"/>
</dbReference>
<dbReference type="EMBL" id="CP027669">
    <property type="protein sequence ID" value="AVO40964.1"/>
    <property type="molecule type" value="Genomic_DNA"/>
</dbReference>
<keyword evidence="2" id="KW-0472">Membrane</keyword>
<comment type="similarity">
    <text evidence="1 2">Belongs to the outer membrane factor (OMF) (TC 1.B.17) family.</text>
</comment>
<evidence type="ECO:0000256" key="3">
    <source>
        <dbReference type="SAM" id="MobiDB-lite"/>
    </source>
</evidence>
<dbReference type="GO" id="GO:0015562">
    <property type="term" value="F:efflux transmembrane transporter activity"/>
    <property type="evidence" value="ECO:0007669"/>
    <property type="project" value="InterPro"/>
</dbReference>
<dbReference type="InterPro" id="IPR010131">
    <property type="entry name" value="MdtP/NodT-like"/>
</dbReference>
<dbReference type="Gene3D" id="1.20.1600.10">
    <property type="entry name" value="Outer membrane efflux proteins (OEP)"/>
    <property type="match status" value="1"/>
</dbReference>
<evidence type="ECO:0000256" key="1">
    <source>
        <dbReference type="ARBA" id="ARBA00007613"/>
    </source>
</evidence>
<keyword evidence="2" id="KW-1134">Transmembrane beta strand</keyword>
<keyword evidence="2" id="KW-0812">Transmembrane</keyword>
<dbReference type="AlphaFoldDB" id="A0A2S0MYJ0"/>
<feature type="region of interest" description="Disordered" evidence="3">
    <location>
        <begin position="126"/>
        <end position="148"/>
    </location>
</feature>
<feature type="signal peptide" evidence="2">
    <location>
        <begin position="1"/>
        <end position="22"/>
    </location>
</feature>
<accession>A0A2S0MYJ0</accession>
<sequence>MKNVLFHALPSGRASLSLVLTALLAGCAAGPDYQTRPLLADNALPQPASTASGSASSSAFGAAQAWRADIDLEAPWWQQLGSPRLDALIDQALQASPTLVAAQAQLRQAEELQGAQERATQLPRADLGVGSARQHSSPSAQGLPGDGRTFSLHSASVSVQYQLDVSGGNRRALQALAARTDYRRYQLAGARLDLAARIASTAITQARIAAQAEALEAIARNQAAQTGIAQERLRLGQAMPADVQALQAALEQTRASALLLRKQAQQSAHLLAVLAGRAPGAEPLPAFSLEDFTLPAELPQVLPSELVRQRPDIQAAEALVRVASAEHGVAVARMYPQIRLSANLGSQALTTGALFGGGSAVWGLIAQLTQPLFDPALPAQQRAALAGLDAAAAQYQGVVLDALRSVADALRATEADAQVLATLERADTAAQASLQTTQQQLALGASSHLQWLVAQQQALQLRSSLVAAQAQRLADSAALFQAVGAGVATAS</sequence>
<protein>
    <submittedName>
        <fullName evidence="4">RND transporter</fullName>
    </submittedName>
</protein>
<organism evidence="4 5">
    <name type="scientific">Simplicispira suum</name>
    <dbReference type="NCBI Taxonomy" id="2109915"/>
    <lineage>
        <taxon>Bacteria</taxon>
        <taxon>Pseudomonadati</taxon>
        <taxon>Pseudomonadota</taxon>
        <taxon>Betaproteobacteria</taxon>
        <taxon>Burkholderiales</taxon>
        <taxon>Comamonadaceae</taxon>
        <taxon>Simplicispira</taxon>
    </lineage>
</organism>
<reference evidence="4 5" key="1">
    <citation type="submission" date="2018-03" db="EMBL/GenBank/DDBJ databases">
        <title>Genome sequencing of Simplicispira sp.</title>
        <authorList>
            <person name="Kim S.-J."/>
            <person name="Heo J."/>
            <person name="Kwon S.-W."/>
        </authorList>
    </citation>
    <scope>NUCLEOTIDE SEQUENCE [LARGE SCALE GENOMIC DNA]</scope>
    <source>
        <strain evidence="4 5">SC1-8</strain>
    </source>
</reference>
<dbReference type="PROSITE" id="PS51257">
    <property type="entry name" value="PROKAR_LIPOPROTEIN"/>
    <property type="match status" value="1"/>
</dbReference>
<keyword evidence="5" id="KW-1185">Reference proteome</keyword>
<dbReference type="Pfam" id="PF02321">
    <property type="entry name" value="OEP"/>
    <property type="match status" value="2"/>
</dbReference>
<dbReference type="KEGG" id="simp:C6571_06375"/>
<keyword evidence="2" id="KW-0564">Palmitate</keyword>
<dbReference type="InterPro" id="IPR003423">
    <property type="entry name" value="OMP_efflux"/>
</dbReference>